<dbReference type="Proteomes" id="UP000272474">
    <property type="component" value="Unassembled WGS sequence"/>
</dbReference>
<protein>
    <submittedName>
        <fullName evidence="2">Carbohydrate ABC transporter substrate-binding protein</fullName>
    </submittedName>
</protein>
<evidence type="ECO:0000313" key="3">
    <source>
        <dbReference type="Proteomes" id="UP000272474"/>
    </source>
</evidence>
<proteinExistence type="predicted"/>
<keyword evidence="3" id="KW-1185">Reference proteome</keyword>
<sequence>MSIKKATTIGGLALALVGSLALSACSSDSDGGGDGKVTLRFTWWGADERAERYQQAIDLFEQDHPDIKVETSFTDFADYWTQRNTDGTSGDLPDVLQMDMSQIQEFGKTGLLYDMSEFEGNQLDTSQIDENLLASGKVDDQLVAIPTGTNTLALYYNPDLLEQLGIAVPDWDYTWDDLNQFIAEVSEAGAGQDPAVYGNGDYTTVWWMFMQWLVQQGIEPFAENGEMNFTEDDMREFLNTTEDLRSQDGMLFPTARADQLDPVSGFGAGESATEFNWDNFINSYAHDLNNENIRMLPVPTGSDGQKHMFFKPTMLLSMGANTGHPEEAAELIDFLINDPEAGQIIGTDLGVPASQGRLDAFQPEEGSLDQVVIDFENQAREQGAVSDPLPVEPQGFGDLENEYVEVLGNEFGYGDLSVDDFVDQWFSESENLLVTD</sequence>
<dbReference type="Gene3D" id="3.40.190.10">
    <property type="entry name" value="Periplasmic binding protein-like II"/>
    <property type="match status" value="2"/>
</dbReference>
<dbReference type="InterPro" id="IPR050490">
    <property type="entry name" value="Bact_solute-bd_prot1"/>
</dbReference>
<dbReference type="EMBL" id="RBAL01000006">
    <property type="protein sequence ID" value="RKN42336.1"/>
    <property type="molecule type" value="Genomic_DNA"/>
</dbReference>
<dbReference type="PROSITE" id="PS51257">
    <property type="entry name" value="PROKAR_LIPOPROTEIN"/>
    <property type="match status" value="1"/>
</dbReference>
<comment type="caution">
    <text evidence="2">The sequence shown here is derived from an EMBL/GenBank/DDBJ whole genome shotgun (WGS) entry which is preliminary data.</text>
</comment>
<dbReference type="OrthoDB" id="7918484at2"/>
<evidence type="ECO:0000256" key="1">
    <source>
        <dbReference type="SAM" id="SignalP"/>
    </source>
</evidence>
<dbReference type="Pfam" id="PF01547">
    <property type="entry name" value="SBP_bac_1"/>
    <property type="match status" value="1"/>
</dbReference>
<reference evidence="2 3" key="1">
    <citation type="journal article" date="2014" name="Int. J. Syst. Evol. Microbiol.">
        <title>Streptomyces hoynatensis sp. nov., isolated from deep marine sediment.</title>
        <authorList>
            <person name="Veyisoglu A."/>
            <person name="Sahin N."/>
        </authorList>
    </citation>
    <scope>NUCLEOTIDE SEQUENCE [LARGE SCALE GENOMIC DNA]</scope>
    <source>
        <strain evidence="2 3">KCTC 29097</strain>
    </source>
</reference>
<dbReference type="AlphaFoldDB" id="A0A3A9Z4M5"/>
<dbReference type="RefSeq" id="WP_120678989.1">
    <property type="nucleotide sequence ID" value="NZ_RBAL01000006.1"/>
</dbReference>
<feature type="chain" id="PRO_5038684310" evidence="1">
    <location>
        <begin position="24"/>
        <end position="436"/>
    </location>
</feature>
<name>A0A3A9Z4M5_9ACTN</name>
<dbReference type="PANTHER" id="PTHR43649">
    <property type="entry name" value="ARABINOSE-BINDING PROTEIN-RELATED"/>
    <property type="match status" value="1"/>
</dbReference>
<accession>A0A3A9Z4M5</accession>
<dbReference type="PANTHER" id="PTHR43649:SF11">
    <property type="entry name" value="ABC TRANSPORTER SUBSTRATE-BINDING PROTEIN YESO-RELATED"/>
    <property type="match status" value="1"/>
</dbReference>
<gene>
    <name evidence="2" type="ORF">D7294_12930</name>
</gene>
<organism evidence="2 3">
    <name type="scientific">Streptomyces hoynatensis</name>
    <dbReference type="NCBI Taxonomy" id="1141874"/>
    <lineage>
        <taxon>Bacteria</taxon>
        <taxon>Bacillati</taxon>
        <taxon>Actinomycetota</taxon>
        <taxon>Actinomycetes</taxon>
        <taxon>Kitasatosporales</taxon>
        <taxon>Streptomycetaceae</taxon>
        <taxon>Streptomyces</taxon>
    </lineage>
</organism>
<dbReference type="SUPFAM" id="SSF53850">
    <property type="entry name" value="Periplasmic binding protein-like II"/>
    <property type="match status" value="1"/>
</dbReference>
<dbReference type="CDD" id="cd13585">
    <property type="entry name" value="PBP2_TMBP_like"/>
    <property type="match status" value="1"/>
</dbReference>
<keyword evidence="1" id="KW-0732">Signal</keyword>
<evidence type="ECO:0000313" key="2">
    <source>
        <dbReference type="EMBL" id="RKN42336.1"/>
    </source>
</evidence>
<dbReference type="InterPro" id="IPR006059">
    <property type="entry name" value="SBP"/>
</dbReference>
<feature type="signal peptide" evidence="1">
    <location>
        <begin position="1"/>
        <end position="23"/>
    </location>
</feature>